<gene>
    <name evidence="3" type="ORF">MPDQ_000979</name>
</gene>
<feature type="region of interest" description="Disordered" evidence="1">
    <location>
        <begin position="125"/>
        <end position="161"/>
    </location>
</feature>
<feature type="signal peptide" evidence="2">
    <location>
        <begin position="1"/>
        <end position="24"/>
    </location>
</feature>
<evidence type="ECO:0000313" key="4">
    <source>
        <dbReference type="Proteomes" id="UP000319663"/>
    </source>
</evidence>
<organism evidence="3 4">
    <name type="scientific">Monascus purpureus</name>
    <name type="common">Red mold</name>
    <name type="synonym">Monascus anka</name>
    <dbReference type="NCBI Taxonomy" id="5098"/>
    <lineage>
        <taxon>Eukaryota</taxon>
        <taxon>Fungi</taxon>
        <taxon>Dikarya</taxon>
        <taxon>Ascomycota</taxon>
        <taxon>Pezizomycotina</taxon>
        <taxon>Eurotiomycetes</taxon>
        <taxon>Eurotiomycetidae</taxon>
        <taxon>Eurotiales</taxon>
        <taxon>Aspergillaceae</taxon>
        <taxon>Monascus</taxon>
    </lineage>
</organism>
<proteinExistence type="predicted"/>
<sequence>MALKSTLKSLICLPLLALAPLVRAEGFTYPVGDTIFIEGDLVNVTWDIVSPRISLYESCAEAIPLEVNITNPYSYIWNATRKNYHESGCVFEIEQLGVNGLENPPNVTSDLFGVSKRYPDDPAPTSYNFWTPTPSPSVPPSSSTPVSSSAVPSRTPVAFRG</sequence>
<dbReference type="OrthoDB" id="5511210at2759"/>
<evidence type="ECO:0000256" key="1">
    <source>
        <dbReference type="SAM" id="MobiDB-lite"/>
    </source>
</evidence>
<dbReference type="AlphaFoldDB" id="A0A507QSA0"/>
<keyword evidence="2" id="KW-0732">Signal</keyword>
<evidence type="ECO:0000256" key="2">
    <source>
        <dbReference type="SAM" id="SignalP"/>
    </source>
</evidence>
<protein>
    <submittedName>
        <fullName evidence="3">Uncharacterized protein</fullName>
    </submittedName>
</protein>
<accession>A0A507QSA0</accession>
<comment type="caution">
    <text evidence="3">The sequence shown here is derived from an EMBL/GenBank/DDBJ whole genome shotgun (WGS) entry which is preliminary data.</text>
</comment>
<feature type="chain" id="PRO_5021414959" evidence="2">
    <location>
        <begin position="25"/>
        <end position="161"/>
    </location>
</feature>
<reference evidence="3 4" key="1">
    <citation type="submission" date="2019-06" db="EMBL/GenBank/DDBJ databases">
        <title>Wine fermentation using esterase from Monascus purpureus.</title>
        <authorList>
            <person name="Geng C."/>
            <person name="Zhang Y."/>
        </authorList>
    </citation>
    <scope>NUCLEOTIDE SEQUENCE [LARGE SCALE GENOMIC DNA]</scope>
    <source>
        <strain evidence="3">HQ1</strain>
    </source>
</reference>
<dbReference type="Proteomes" id="UP000319663">
    <property type="component" value="Unassembled WGS sequence"/>
</dbReference>
<keyword evidence="4" id="KW-1185">Reference proteome</keyword>
<feature type="compositionally biased region" description="Low complexity" evidence="1">
    <location>
        <begin position="140"/>
        <end position="161"/>
    </location>
</feature>
<name>A0A507QSA0_MONPU</name>
<dbReference type="STRING" id="5098.A0A507QSA0"/>
<evidence type="ECO:0000313" key="3">
    <source>
        <dbReference type="EMBL" id="TQB70105.1"/>
    </source>
</evidence>
<dbReference type="EMBL" id="VIFY01000122">
    <property type="protein sequence ID" value="TQB70105.1"/>
    <property type="molecule type" value="Genomic_DNA"/>
</dbReference>